<feature type="region of interest" description="Disordered" evidence="1">
    <location>
        <begin position="1"/>
        <end position="20"/>
    </location>
</feature>
<evidence type="ECO:0000256" key="1">
    <source>
        <dbReference type="SAM" id="MobiDB-lite"/>
    </source>
</evidence>
<accession>X8BFJ0</accession>
<sequence length="48" mass="5232">MPIVSDEDSPRATCARGDQRQHHSAFVGMATCWLRGIGAERQAISTNC</sequence>
<evidence type="ECO:0000313" key="2">
    <source>
        <dbReference type="EMBL" id="EUA42644.1"/>
    </source>
</evidence>
<proteinExistence type="predicted"/>
<dbReference type="EMBL" id="JAOB01000042">
    <property type="protein sequence ID" value="EUA42644.1"/>
    <property type="molecule type" value="Genomic_DNA"/>
</dbReference>
<gene>
    <name evidence="2" type="ORF">I553_6504</name>
</gene>
<reference evidence="2" key="1">
    <citation type="submission" date="2014-01" db="EMBL/GenBank/DDBJ databases">
        <authorList>
            <person name="Brown-Elliot B."/>
            <person name="Wallace R."/>
            <person name="Lenaerts A."/>
            <person name="Ordway D."/>
            <person name="DeGroote M.A."/>
            <person name="Parker T."/>
            <person name="Sizemore C."/>
            <person name="Tallon L.J."/>
            <person name="Sadzewicz L.K."/>
            <person name="Sengamalay N."/>
            <person name="Fraser C.M."/>
            <person name="Hine E."/>
            <person name="Shefchek K.A."/>
            <person name="Das S.P."/>
            <person name="Tettelin H."/>
        </authorList>
    </citation>
    <scope>NUCLEOTIDE SEQUENCE [LARGE SCALE GENOMIC DNA]</scope>
    <source>
        <strain evidence="2">4042</strain>
    </source>
</reference>
<protein>
    <submittedName>
        <fullName evidence="2">Uncharacterized protein</fullName>
    </submittedName>
</protein>
<organism evidence="2">
    <name type="scientific">Mycobacterium xenopi 4042</name>
    <dbReference type="NCBI Taxonomy" id="1299334"/>
    <lineage>
        <taxon>Bacteria</taxon>
        <taxon>Bacillati</taxon>
        <taxon>Actinomycetota</taxon>
        <taxon>Actinomycetes</taxon>
        <taxon>Mycobacteriales</taxon>
        <taxon>Mycobacteriaceae</taxon>
        <taxon>Mycobacterium</taxon>
    </lineage>
</organism>
<name>X8BFJ0_MYCXE</name>
<comment type="caution">
    <text evidence="2">The sequence shown here is derived from an EMBL/GenBank/DDBJ whole genome shotgun (WGS) entry which is preliminary data.</text>
</comment>
<dbReference type="AlphaFoldDB" id="X8BFJ0"/>